<gene>
    <name evidence="2" type="ordered locus">Nham_0421</name>
</gene>
<name>Q1QR35_NITHX</name>
<evidence type="ECO:0000256" key="1">
    <source>
        <dbReference type="SAM" id="MobiDB-lite"/>
    </source>
</evidence>
<dbReference type="KEGG" id="nha:Nham_0421"/>
<proteinExistence type="predicted"/>
<protein>
    <submittedName>
        <fullName evidence="2">Uncharacterized protein</fullName>
    </submittedName>
</protein>
<accession>Q1QR35</accession>
<dbReference type="Proteomes" id="UP000001953">
    <property type="component" value="Chromosome"/>
</dbReference>
<feature type="region of interest" description="Disordered" evidence="1">
    <location>
        <begin position="1"/>
        <end position="30"/>
    </location>
</feature>
<keyword evidence="3" id="KW-1185">Reference proteome</keyword>
<evidence type="ECO:0000313" key="3">
    <source>
        <dbReference type="Proteomes" id="UP000001953"/>
    </source>
</evidence>
<reference evidence="2 3" key="1">
    <citation type="submission" date="2006-03" db="EMBL/GenBank/DDBJ databases">
        <title>Complete sequence of chromosome of Nitrobacter hamburgensis X14.</title>
        <authorList>
            <consortium name="US DOE Joint Genome Institute"/>
            <person name="Copeland A."/>
            <person name="Lucas S."/>
            <person name="Lapidus A."/>
            <person name="Barry K."/>
            <person name="Detter J.C."/>
            <person name="Glavina del Rio T."/>
            <person name="Hammon N."/>
            <person name="Israni S."/>
            <person name="Dalin E."/>
            <person name="Tice H."/>
            <person name="Pitluck S."/>
            <person name="Chain P."/>
            <person name="Malfatti S."/>
            <person name="Shin M."/>
            <person name="Vergez L."/>
            <person name="Schmutz J."/>
            <person name="Larimer F."/>
            <person name="Land M."/>
            <person name="Hauser L."/>
            <person name="Kyrpides N."/>
            <person name="Ivanova N."/>
            <person name="Ward B."/>
            <person name="Arp D."/>
            <person name="Klotz M."/>
            <person name="Stein L."/>
            <person name="O'Mullan G."/>
            <person name="Starkenburg S."/>
            <person name="Sayavedra L."/>
            <person name="Poret-Peterson A.T."/>
            <person name="Gentry M.E."/>
            <person name="Bruce D."/>
            <person name="Richardson P."/>
        </authorList>
    </citation>
    <scope>NUCLEOTIDE SEQUENCE [LARGE SCALE GENOMIC DNA]</scope>
    <source>
        <strain evidence="3">DSM 10229 / NCIMB 13809 / X14</strain>
    </source>
</reference>
<evidence type="ECO:0000313" key="2">
    <source>
        <dbReference type="EMBL" id="ABE61312.1"/>
    </source>
</evidence>
<sequence>MDSRLPLTPFKSATADESSIEGSGPQEFMRSDGTMDIEFLKQQAERCRRLAKGTDPFTEKRLLKLAEEYEAQIKELEKRSLEPWSH</sequence>
<dbReference type="EMBL" id="CP000319">
    <property type="protein sequence ID" value="ABE61312.1"/>
    <property type="molecule type" value="Genomic_DNA"/>
</dbReference>
<dbReference type="AlphaFoldDB" id="Q1QR35"/>
<organism evidence="2 3">
    <name type="scientific">Nitrobacter hamburgensis (strain DSM 10229 / NCIMB 13809 / X14)</name>
    <dbReference type="NCBI Taxonomy" id="323097"/>
    <lineage>
        <taxon>Bacteria</taxon>
        <taxon>Pseudomonadati</taxon>
        <taxon>Pseudomonadota</taxon>
        <taxon>Alphaproteobacteria</taxon>
        <taxon>Hyphomicrobiales</taxon>
        <taxon>Nitrobacteraceae</taxon>
        <taxon>Nitrobacter</taxon>
    </lineage>
</organism>
<dbReference type="HOGENOM" id="CLU_2494739_0_0_5"/>